<gene>
    <name evidence="2" type="ORF">G5S42_34090</name>
</gene>
<evidence type="ECO:0000313" key="3">
    <source>
        <dbReference type="Proteomes" id="UP000594380"/>
    </source>
</evidence>
<reference evidence="2 3" key="1">
    <citation type="submission" date="2020-02" db="EMBL/GenBank/DDBJ databases">
        <title>Paraburkholderia simonii sp. nov. and Paraburkholderia youngii sp. nov. Brazilian and Mexican Mimosa-associated rhizobia.</title>
        <authorList>
            <person name="Mavima L."/>
            <person name="Beukes C.W."/>
            <person name="Chan W.Y."/>
            <person name="Palmer M."/>
            <person name="De Meyer S.E."/>
            <person name="James E.K."/>
            <person name="Venter S.N."/>
            <person name="Steenkamp E.T."/>
        </authorList>
    </citation>
    <scope>NUCLEOTIDE SEQUENCE [LARGE SCALE GENOMIC DNA]</scope>
    <source>
        <strain evidence="2 3">JPY169</strain>
    </source>
</reference>
<accession>A0A7Y6N227</accession>
<comment type="caution">
    <text evidence="2">The sequence shown here is derived from an EMBL/GenBank/DDBJ whole genome shotgun (WGS) entry which is preliminary data.</text>
</comment>
<dbReference type="Proteomes" id="UP000594380">
    <property type="component" value="Unassembled WGS sequence"/>
</dbReference>
<organism evidence="2 3">
    <name type="scientific">Paraburkholderia youngii</name>
    <dbReference type="NCBI Taxonomy" id="2782701"/>
    <lineage>
        <taxon>Bacteria</taxon>
        <taxon>Pseudomonadati</taxon>
        <taxon>Pseudomonadota</taxon>
        <taxon>Betaproteobacteria</taxon>
        <taxon>Burkholderiales</taxon>
        <taxon>Burkholderiaceae</taxon>
        <taxon>Paraburkholderia</taxon>
    </lineage>
</organism>
<evidence type="ECO:0000256" key="1">
    <source>
        <dbReference type="SAM" id="MobiDB-lite"/>
    </source>
</evidence>
<evidence type="ECO:0000313" key="2">
    <source>
        <dbReference type="EMBL" id="NUY04607.1"/>
    </source>
</evidence>
<proteinExistence type="predicted"/>
<dbReference type="AlphaFoldDB" id="A0A7Y6N227"/>
<sequence length="228" mass="25698">MSSKSDRDVRSAQLNPGNPASASSRAGNFRDDDDDAEPVSYVDRYFYTPPRATPFQVIGQYGVGVVSQEGEARFVTFRLEATASATLLYSHSSLQSRMEDYFERFAIHVHGLFHMHFKAPPVLYVQFDGTSGRLPWHVPLNLERPETMRTFLMSHKPFMNCAPAPDAVIELLCDRLSEPGEDWGTFQVPHRDASDLTFIYATRCNAEIQKYSRPGATAIEATRTRTII</sequence>
<feature type="compositionally biased region" description="Basic and acidic residues" evidence="1">
    <location>
        <begin position="1"/>
        <end position="10"/>
    </location>
</feature>
<dbReference type="RefSeq" id="WP_176111138.1">
    <property type="nucleotide sequence ID" value="NZ_JBNDKX010000003.1"/>
</dbReference>
<feature type="compositionally biased region" description="Polar residues" evidence="1">
    <location>
        <begin position="12"/>
        <end position="26"/>
    </location>
</feature>
<dbReference type="EMBL" id="JAALDK010000002">
    <property type="protein sequence ID" value="NUY04607.1"/>
    <property type="molecule type" value="Genomic_DNA"/>
</dbReference>
<feature type="region of interest" description="Disordered" evidence="1">
    <location>
        <begin position="1"/>
        <end position="35"/>
    </location>
</feature>
<name>A0A7Y6N227_9BURK</name>
<protein>
    <submittedName>
        <fullName evidence="2">Uncharacterized protein</fullName>
    </submittedName>
</protein>